<keyword evidence="4" id="KW-1185">Reference proteome</keyword>
<dbReference type="EMBL" id="MU004452">
    <property type="protein sequence ID" value="KAF2650534.1"/>
    <property type="molecule type" value="Genomic_DNA"/>
</dbReference>
<reference evidence="3" key="1">
    <citation type="journal article" date="2020" name="Stud. Mycol.">
        <title>101 Dothideomycetes genomes: a test case for predicting lifestyles and emergence of pathogens.</title>
        <authorList>
            <person name="Haridas S."/>
            <person name="Albert R."/>
            <person name="Binder M."/>
            <person name="Bloem J."/>
            <person name="Labutti K."/>
            <person name="Salamov A."/>
            <person name="Andreopoulos B."/>
            <person name="Baker S."/>
            <person name="Barry K."/>
            <person name="Bills G."/>
            <person name="Bluhm B."/>
            <person name="Cannon C."/>
            <person name="Castanera R."/>
            <person name="Culley D."/>
            <person name="Daum C."/>
            <person name="Ezra D."/>
            <person name="Gonzalez J."/>
            <person name="Henrissat B."/>
            <person name="Kuo A."/>
            <person name="Liang C."/>
            <person name="Lipzen A."/>
            <person name="Lutzoni F."/>
            <person name="Magnuson J."/>
            <person name="Mondo S."/>
            <person name="Nolan M."/>
            <person name="Ohm R."/>
            <person name="Pangilinan J."/>
            <person name="Park H.-J."/>
            <person name="Ramirez L."/>
            <person name="Alfaro M."/>
            <person name="Sun H."/>
            <person name="Tritt A."/>
            <person name="Yoshinaga Y."/>
            <person name="Zwiers L.-H."/>
            <person name="Turgeon B."/>
            <person name="Goodwin S."/>
            <person name="Spatafora J."/>
            <person name="Crous P."/>
            <person name="Grigoriev I."/>
        </authorList>
    </citation>
    <scope>NUCLEOTIDE SEQUENCE</scope>
    <source>
        <strain evidence="3">CBS 122681</strain>
    </source>
</reference>
<evidence type="ECO:0000313" key="4">
    <source>
        <dbReference type="Proteomes" id="UP000799324"/>
    </source>
</evidence>
<proteinExistence type="predicted"/>
<accession>A0A6A6SWG3</accession>
<protein>
    <submittedName>
        <fullName evidence="3">Uncharacterized protein</fullName>
    </submittedName>
</protein>
<dbReference type="AlphaFoldDB" id="A0A6A6SWG3"/>
<feature type="region of interest" description="Disordered" evidence="1">
    <location>
        <begin position="77"/>
        <end position="105"/>
    </location>
</feature>
<keyword evidence="2" id="KW-1133">Transmembrane helix</keyword>
<dbReference type="Proteomes" id="UP000799324">
    <property type="component" value="Unassembled WGS sequence"/>
</dbReference>
<keyword evidence="2" id="KW-0472">Membrane</keyword>
<gene>
    <name evidence="3" type="ORF">K491DRAFT_731321</name>
</gene>
<keyword evidence="2" id="KW-0812">Transmembrane</keyword>
<evidence type="ECO:0000256" key="1">
    <source>
        <dbReference type="SAM" id="MobiDB-lite"/>
    </source>
</evidence>
<feature type="compositionally biased region" description="Polar residues" evidence="1">
    <location>
        <begin position="77"/>
        <end position="87"/>
    </location>
</feature>
<evidence type="ECO:0000313" key="3">
    <source>
        <dbReference type="EMBL" id="KAF2650534.1"/>
    </source>
</evidence>
<name>A0A6A6SWG3_9PLEO</name>
<organism evidence="3 4">
    <name type="scientific">Lophiostoma macrostomum CBS 122681</name>
    <dbReference type="NCBI Taxonomy" id="1314788"/>
    <lineage>
        <taxon>Eukaryota</taxon>
        <taxon>Fungi</taxon>
        <taxon>Dikarya</taxon>
        <taxon>Ascomycota</taxon>
        <taxon>Pezizomycotina</taxon>
        <taxon>Dothideomycetes</taxon>
        <taxon>Pleosporomycetidae</taxon>
        <taxon>Pleosporales</taxon>
        <taxon>Lophiostomataceae</taxon>
        <taxon>Lophiostoma</taxon>
    </lineage>
</organism>
<feature type="transmembrane region" description="Helical" evidence="2">
    <location>
        <begin position="111"/>
        <end position="135"/>
    </location>
</feature>
<sequence length="201" mass="21026">MQTCFDVACLPPTTTTYSASTFSTTTTSYSRSTFTTTRTVKSASTIDQTEKGSTLYFTTSATSVMSIRSSESIATQGVSQYSSTSPGDPTLSKPPPSSTVLASPQSDGSGLSLGAIAGLTIGCTLIVLLAAGFVIREHRKRKELAARVLVGSATRYEKAELDGHTDLDRTYIDVAELMGDGLVRELEGSVLDEGSEGAAKG</sequence>
<evidence type="ECO:0000256" key="2">
    <source>
        <dbReference type="SAM" id="Phobius"/>
    </source>
</evidence>